<evidence type="ECO:0000256" key="1">
    <source>
        <dbReference type="SAM" id="SignalP"/>
    </source>
</evidence>
<feature type="chain" id="PRO_5011623953" evidence="1">
    <location>
        <begin position="22"/>
        <end position="166"/>
    </location>
</feature>
<dbReference type="STRING" id="662367.SAMN05216167_1616"/>
<evidence type="ECO:0000313" key="3">
    <source>
        <dbReference type="Proteomes" id="UP000198598"/>
    </source>
</evidence>
<keyword evidence="3" id="KW-1185">Reference proteome</keyword>
<sequence length="166" mass="18496">MKYICLFLVLLVALFSDGLTACTTDIESSCLPIVDTQPTCSNPTIIPLKALQMETDTVFRLQQIDENQQDVRLVICSQADYEHYVVVNKGVLPPIDFSQTILLAGRHIAPNIDFVQNQTITRCESGLAYQVFLAHGVSTSVTNVHYFAFVPRSAAYTSVAFDVRYK</sequence>
<protein>
    <submittedName>
        <fullName evidence="2">Uncharacterized protein</fullName>
    </submittedName>
</protein>
<feature type="signal peptide" evidence="1">
    <location>
        <begin position="1"/>
        <end position="21"/>
    </location>
</feature>
<reference evidence="2 3" key="1">
    <citation type="submission" date="2016-10" db="EMBL/GenBank/DDBJ databases">
        <authorList>
            <person name="de Groot N.N."/>
        </authorList>
    </citation>
    <scope>NUCLEOTIDE SEQUENCE [LARGE SCALE GENOMIC DNA]</scope>
    <source>
        <strain evidence="2 3">DSM 26130</strain>
    </source>
</reference>
<dbReference type="Proteomes" id="UP000198598">
    <property type="component" value="Unassembled WGS sequence"/>
</dbReference>
<evidence type="ECO:0000313" key="2">
    <source>
        <dbReference type="EMBL" id="SFF38788.1"/>
    </source>
</evidence>
<accession>A0A1I2IAU3</accession>
<dbReference type="EMBL" id="FOLQ01000061">
    <property type="protein sequence ID" value="SFF38788.1"/>
    <property type="molecule type" value="Genomic_DNA"/>
</dbReference>
<organism evidence="2 3">
    <name type="scientific">Spirosoma endophyticum</name>
    <dbReference type="NCBI Taxonomy" id="662367"/>
    <lineage>
        <taxon>Bacteria</taxon>
        <taxon>Pseudomonadati</taxon>
        <taxon>Bacteroidota</taxon>
        <taxon>Cytophagia</taxon>
        <taxon>Cytophagales</taxon>
        <taxon>Cytophagaceae</taxon>
        <taxon>Spirosoma</taxon>
    </lineage>
</organism>
<keyword evidence="1" id="KW-0732">Signal</keyword>
<name>A0A1I2IAU3_9BACT</name>
<proteinExistence type="predicted"/>
<dbReference type="RefSeq" id="WP_093835441.1">
    <property type="nucleotide sequence ID" value="NZ_FOLQ01000061.1"/>
</dbReference>
<dbReference type="AlphaFoldDB" id="A0A1I2IAU3"/>
<gene>
    <name evidence="2" type="ORF">SAMN05216167_1616</name>
</gene>